<evidence type="ECO:0000313" key="2">
    <source>
        <dbReference type="EMBL" id="GAN02674.1"/>
    </source>
</evidence>
<evidence type="ECO:0000313" key="3">
    <source>
        <dbReference type="Proteomes" id="UP000053815"/>
    </source>
</evidence>
<keyword evidence="3" id="KW-1185">Reference proteome</keyword>
<dbReference type="OrthoDB" id="5593200at2759"/>
<dbReference type="Proteomes" id="UP000053815">
    <property type="component" value="Unassembled WGS sequence"/>
</dbReference>
<accession>A0A0C9M6Z9</accession>
<evidence type="ECO:0000256" key="1">
    <source>
        <dbReference type="SAM" id="MobiDB-lite"/>
    </source>
</evidence>
<organism evidence="2">
    <name type="scientific">Mucor ambiguus</name>
    <dbReference type="NCBI Taxonomy" id="91626"/>
    <lineage>
        <taxon>Eukaryota</taxon>
        <taxon>Fungi</taxon>
        <taxon>Fungi incertae sedis</taxon>
        <taxon>Mucoromycota</taxon>
        <taxon>Mucoromycotina</taxon>
        <taxon>Mucoromycetes</taxon>
        <taxon>Mucorales</taxon>
        <taxon>Mucorineae</taxon>
        <taxon>Mucoraceae</taxon>
        <taxon>Mucor</taxon>
    </lineage>
</organism>
<gene>
    <name evidence="2" type="ORF">MAM1_0026d02119</name>
</gene>
<dbReference type="EMBL" id="DF836315">
    <property type="protein sequence ID" value="GAN02674.1"/>
    <property type="molecule type" value="Genomic_DNA"/>
</dbReference>
<feature type="compositionally biased region" description="Acidic residues" evidence="1">
    <location>
        <begin position="65"/>
        <end position="74"/>
    </location>
</feature>
<feature type="compositionally biased region" description="Acidic residues" evidence="1">
    <location>
        <begin position="99"/>
        <end position="109"/>
    </location>
</feature>
<reference evidence="2" key="1">
    <citation type="submission" date="2014-09" db="EMBL/GenBank/DDBJ databases">
        <title>Draft genome sequence of an oleaginous Mucoromycotina fungus Mucor ambiguus NBRC6742.</title>
        <authorList>
            <person name="Takeda I."/>
            <person name="Yamane N."/>
            <person name="Morita T."/>
            <person name="Tamano K."/>
            <person name="Machida M."/>
            <person name="Baker S."/>
            <person name="Koike H."/>
        </authorList>
    </citation>
    <scope>NUCLEOTIDE SEQUENCE</scope>
    <source>
        <strain evidence="2">NBRC 6742</strain>
    </source>
</reference>
<dbReference type="AlphaFoldDB" id="A0A0C9M6Z9"/>
<proteinExistence type="predicted"/>
<name>A0A0C9M6Z9_9FUNG</name>
<protein>
    <submittedName>
        <fullName evidence="2">Uncharacterized protein</fullName>
    </submittedName>
</protein>
<feature type="region of interest" description="Disordered" evidence="1">
    <location>
        <begin position="52"/>
        <end position="109"/>
    </location>
</feature>
<sequence length="145" mass="16384">MKQDSMLNPINNDDDMDVVLSAAGMTEDIVEDFARQLDEVVRIQDAIDAEVDGVQEQWSQADDNDRVDEDDEDDRMFGYQQLPQDDDDEENMYGHLASEDDDDENEGDIQDPLQIDLAEADKLQPGIHGNSCLATHMSNMFTDIN</sequence>